<name>A0A2H5PRP1_CITUN</name>
<comment type="caution">
    <text evidence="13">The sequence shown here is derived from an EMBL/GenBank/DDBJ whole genome shotgun (WGS) entry which is preliminary data.</text>
</comment>
<evidence type="ECO:0000256" key="6">
    <source>
        <dbReference type="ARBA" id="ARBA00022723"/>
    </source>
</evidence>
<dbReference type="GO" id="GO:0005506">
    <property type="term" value="F:iron ion binding"/>
    <property type="evidence" value="ECO:0007669"/>
    <property type="project" value="InterPro"/>
</dbReference>
<protein>
    <recommendedName>
        <fullName evidence="15">Cytochrome P450</fullName>
    </recommendedName>
</protein>
<keyword evidence="10 12" id="KW-0503">Monooxygenase</keyword>
<dbReference type="GO" id="GO:0016020">
    <property type="term" value="C:membrane"/>
    <property type="evidence" value="ECO:0007669"/>
    <property type="project" value="UniProtKB-SubCell"/>
</dbReference>
<dbReference type="SUPFAM" id="SSF48264">
    <property type="entry name" value="Cytochrome P450"/>
    <property type="match status" value="2"/>
</dbReference>
<keyword evidence="9 12" id="KW-0408">Iron</keyword>
<evidence type="ECO:0008006" key="15">
    <source>
        <dbReference type="Google" id="ProtNLM"/>
    </source>
</evidence>
<keyword evidence="7" id="KW-1133">Transmembrane helix</keyword>
<comment type="subcellular location">
    <subcellularLocation>
        <location evidence="2">Membrane</location>
        <topology evidence="2">Single-pass membrane protein</topology>
    </subcellularLocation>
</comment>
<evidence type="ECO:0000256" key="10">
    <source>
        <dbReference type="ARBA" id="ARBA00023033"/>
    </source>
</evidence>
<dbReference type="STRING" id="55188.A0A2H5PRP1"/>
<evidence type="ECO:0000256" key="2">
    <source>
        <dbReference type="ARBA" id="ARBA00004167"/>
    </source>
</evidence>
<dbReference type="InterPro" id="IPR017972">
    <property type="entry name" value="Cyt_P450_CS"/>
</dbReference>
<evidence type="ECO:0000256" key="1">
    <source>
        <dbReference type="ARBA" id="ARBA00001971"/>
    </source>
</evidence>
<dbReference type="AlphaFoldDB" id="A0A2H5PRP1"/>
<keyword evidence="6 12" id="KW-0479">Metal-binding</keyword>
<keyword evidence="14" id="KW-1185">Reference proteome</keyword>
<evidence type="ECO:0000313" key="13">
    <source>
        <dbReference type="EMBL" id="GAY55038.1"/>
    </source>
</evidence>
<dbReference type="PANTHER" id="PTHR47944">
    <property type="entry name" value="CYTOCHROME P450 98A9"/>
    <property type="match status" value="1"/>
</dbReference>
<dbReference type="GO" id="GO:0004497">
    <property type="term" value="F:monooxygenase activity"/>
    <property type="evidence" value="ECO:0007669"/>
    <property type="project" value="UniProtKB-KW"/>
</dbReference>
<sequence length="340" mass="38862">MPVWFGSTLSVVISSSELAKQVLKENDQQLSNRRRSRAALKFSRNGKDLIWADYGPNYVKVRKVSTLELLSSKKLKALRPIREDEVTAMVESIFRDCTNPDQLINQMLTNTYDLKKKGQNMKLRDYLSTVSFNNITRLVLGTRFMSPEGVLNEQGLEFKDILGNGVKLWALVTLAEYIPWLRWMFPLEEEKYVKHNERRDKLTKTIMAEHTLARQKAGGAAKPHFVDVLLSLQEEYDLNDDTIIGLLWVGHCDSSRSMAVDATRQKKDANFKAFITEKIENQDAIMQERFVEEDIDMKGHDYRLLPFSSGRRICPGTQLGIKFSNVDVGSSFAPFLVGTD</sequence>
<organism evidence="13 14">
    <name type="scientific">Citrus unshiu</name>
    <name type="common">Satsuma mandarin</name>
    <name type="synonym">Citrus nobilis var. unshiu</name>
    <dbReference type="NCBI Taxonomy" id="55188"/>
    <lineage>
        <taxon>Eukaryota</taxon>
        <taxon>Viridiplantae</taxon>
        <taxon>Streptophyta</taxon>
        <taxon>Embryophyta</taxon>
        <taxon>Tracheophyta</taxon>
        <taxon>Spermatophyta</taxon>
        <taxon>Magnoliopsida</taxon>
        <taxon>eudicotyledons</taxon>
        <taxon>Gunneridae</taxon>
        <taxon>Pentapetalae</taxon>
        <taxon>rosids</taxon>
        <taxon>malvids</taxon>
        <taxon>Sapindales</taxon>
        <taxon>Rutaceae</taxon>
        <taxon>Aurantioideae</taxon>
        <taxon>Citrus</taxon>
    </lineage>
</organism>
<dbReference type="GO" id="GO:0016705">
    <property type="term" value="F:oxidoreductase activity, acting on paired donors, with incorporation or reduction of molecular oxygen"/>
    <property type="evidence" value="ECO:0007669"/>
    <property type="project" value="InterPro"/>
</dbReference>
<comment type="similarity">
    <text evidence="3 12">Belongs to the cytochrome P450 family.</text>
</comment>
<dbReference type="GO" id="GO:0020037">
    <property type="term" value="F:heme binding"/>
    <property type="evidence" value="ECO:0007669"/>
    <property type="project" value="InterPro"/>
</dbReference>
<dbReference type="PANTHER" id="PTHR47944:SF10">
    <property type="entry name" value="CYTOCHROME P450 98A9"/>
    <property type="match status" value="1"/>
</dbReference>
<accession>A0A2H5PRP1</accession>
<evidence type="ECO:0000256" key="3">
    <source>
        <dbReference type="ARBA" id="ARBA00010617"/>
    </source>
</evidence>
<keyword evidence="5" id="KW-0812">Transmembrane</keyword>
<dbReference type="PROSITE" id="PS00086">
    <property type="entry name" value="CYTOCHROME_P450"/>
    <property type="match status" value="1"/>
</dbReference>
<dbReference type="Pfam" id="PF00067">
    <property type="entry name" value="p450"/>
    <property type="match status" value="2"/>
</dbReference>
<proteinExistence type="inferred from homology"/>
<evidence type="ECO:0000256" key="5">
    <source>
        <dbReference type="ARBA" id="ARBA00022692"/>
    </source>
</evidence>
<dbReference type="EMBL" id="BDQV01000113">
    <property type="protein sequence ID" value="GAY55038.1"/>
    <property type="molecule type" value="Genomic_DNA"/>
</dbReference>
<keyword evidence="4 12" id="KW-0349">Heme</keyword>
<evidence type="ECO:0000256" key="4">
    <source>
        <dbReference type="ARBA" id="ARBA00022617"/>
    </source>
</evidence>
<evidence type="ECO:0000256" key="8">
    <source>
        <dbReference type="ARBA" id="ARBA00023002"/>
    </source>
</evidence>
<evidence type="ECO:0000256" key="7">
    <source>
        <dbReference type="ARBA" id="ARBA00022989"/>
    </source>
</evidence>
<evidence type="ECO:0000256" key="9">
    <source>
        <dbReference type="ARBA" id="ARBA00023004"/>
    </source>
</evidence>
<reference evidence="13 14" key="1">
    <citation type="journal article" date="2017" name="Front. Genet.">
        <title>Draft sequencing of the heterozygous diploid genome of Satsuma (Citrus unshiu Marc.) using a hybrid assembly approach.</title>
        <authorList>
            <person name="Shimizu T."/>
            <person name="Tanizawa Y."/>
            <person name="Mochizuki T."/>
            <person name="Nagasaki H."/>
            <person name="Yoshioka T."/>
            <person name="Toyoda A."/>
            <person name="Fujiyama A."/>
            <person name="Kaminuma E."/>
            <person name="Nakamura Y."/>
        </authorList>
    </citation>
    <scope>NUCLEOTIDE SEQUENCE [LARGE SCALE GENOMIC DNA]</scope>
    <source>
        <strain evidence="14">cv. Miyagawa wase</strain>
    </source>
</reference>
<evidence type="ECO:0000256" key="11">
    <source>
        <dbReference type="ARBA" id="ARBA00023136"/>
    </source>
</evidence>
<dbReference type="InterPro" id="IPR036396">
    <property type="entry name" value="Cyt_P450_sf"/>
</dbReference>
<gene>
    <name evidence="13" type="ORF">CUMW_161350</name>
</gene>
<evidence type="ECO:0000256" key="12">
    <source>
        <dbReference type="RuleBase" id="RU000461"/>
    </source>
</evidence>
<dbReference type="InterPro" id="IPR001128">
    <property type="entry name" value="Cyt_P450"/>
</dbReference>
<dbReference type="Gene3D" id="1.10.630.10">
    <property type="entry name" value="Cytochrome P450"/>
    <property type="match status" value="2"/>
</dbReference>
<comment type="cofactor">
    <cofactor evidence="1">
        <name>heme</name>
        <dbReference type="ChEBI" id="CHEBI:30413"/>
    </cofactor>
</comment>
<evidence type="ECO:0000313" key="14">
    <source>
        <dbReference type="Proteomes" id="UP000236630"/>
    </source>
</evidence>
<dbReference type="Proteomes" id="UP000236630">
    <property type="component" value="Unassembled WGS sequence"/>
</dbReference>
<keyword evidence="8 12" id="KW-0560">Oxidoreductase</keyword>
<keyword evidence="11" id="KW-0472">Membrane</keyword>